<gene>
    <name evidence="7" type="ORF">BaRGS_00006751</name>
</gene>
<dbReference type="EMBL" id="JACVVK020000028">
    <property type="protein sequence ID" value="KAK7501999.1"/>
    <property type="molecule type" value="Genomic_DNA"/>
</dbReference>
<dbReference type="InterPro" id="IPR036345">
    <property type="entry name" value="ExoRNase_PH_dom2_sf"/>
</dbReference>
<reference evidence="7 8" key="1">
    <citation type="journal article" date="2023" name="Sci. Data">
        <title>Genome assembly of the Korean intertidal mud-creeper Batillaria attramentaria.</title>
        <authorList>
            <person name="Patra A.K."/>
            <person name="Ho P.T."/>
            <person name="Jun S."/>
            <person name="Lee S.J."/>
            <person name="Kim Y."/>
            <person name="Won Y.J."/>
        </authorList>
    </citation>
    <scope>NUCLEOTIDE SEQUENCE [LARGE SCALE GENOMIC DNA]</scope>
    <source>
        <strain evidence="7">Wonlab-2016</strain>
    </source>
</reference>
<evidence type="ECO:0000256" key="5">
    <source>
        <dbReference type="ARBA" id="ARBA00023242"/>
    </source>
</evidence>
<proteinExistence type="inferred from homology"/>
<sequence>MESGDGSSKPSLAAMTCVLGDLSQPDGSAELTHGGAVVRAAVYGPCEVKMSKEILDKATIEVVFKPKVGLPRCEDKSRERLIHDVFEAAVMVSLHPRSSIMIVLQEMENAEGLMATGVNAACLALLDAGISMKFLVAAVVCFVKSDGSLDLSPETQRGQADLDIVASLTFVFSEKDLNIMCVSSTGKYSVEQYDSCLHLCREASKSVFKFFRESLERKLSKSI</sequence>
<comment type="caution">
    <text evidence="7">The sequence shown here is derived from an EMBL/GenBank/DDBJ whole genome shotgun (WGS) entry which is preliminary data.</text>
</comment>
<protein>
    <recommendedName>
        <fullName evidence="6">Exoribonuclease phosphorolytic domain-containing protein</fullName>
    </recommendedName>
</protein>
<evidence type="ECO:0000313" key="7">
    <source>
        <dbReference type="EMBL" id="KAK7501999.1"/>
    </source>
</evidence>
<dbReference type="Proteomes" id="UP001519460">
    <property type="component" value="Unassembled WGS sequence"/>
</dbReference>
<keyword evidence="3" id="KW-0698">rRNA processing</keyword>
<dbReference type="AlphaFoldDB" id="A0ABD0LSN7"/>
<name>A0ABD0LSN7_9CAEN</name>
<keyword evidence="5" id="KW-0539">Nucleus</keyword>
<dbReference type="InterPro" id="IPR027408">
    <property type="entry name" value="PNPase/RNase_PH_dom_sf"/>
</dbReference>
<dbReference type="GO" id="GO:0000178">
    <property type="term" value="C:exosome (RNase complex)"/>
    <property type="evidence" value="ECO:0007669"/>
    <property type="project" value="UniProtKB-KW"/>
</dbReference>
<dbReference type="Gene3D" id="3.30.230.70">
    <property type="entry name" value="GHMP Kinase, N-terminal domain"/>
    <property type="match status" value="1"/>
</dbReference>
<dbReference type="GO" id="GO:0005634">
    <property type="term" value="C:nucleus"/>
    <property type="evidence" value="ECO:0007669"/>
    <property type="project" value="UniProtKB-SubCell"/>
</dbReference>
<evidence type="ECO:0000259" key="6">
    <source>
        <dbReference type="Pfam" id="PF01138"/>
    </source>
</evidence>
<dbReference type="PANTHER" id="PTHR11953">
    <property type="entry name" value="EXOSOME COMPLEX COMPONENT"/>
    <property type="match status" value="1"/>
</dbReference>
<comment type="subcellular location">
    <subcellularLocation>
        <location evidence="1">Nucleus</location>
    </subcellularLocation>
</comment>
<dbReference type="SUPFAM" id="SSF55666">
    <property type="entry name" value="Ribonuclease PH domain 2-like"/>
    <property type="match status" value="1"/>
</dbReference>
<dbReference type="PANTHER" id="PTHR11953:SF1">
    <property type="entry name" value="EXOSOME COMPLEX COMPONENT RRP46"/>
    <property type="match status" value="1"/>
</dbReference>
<dbReference type="InterPro" id="IPR050080">
    <property type="entry name" value="RNase_PH"/>
</dbReference>
<dbReference type="SUPFAM" id="SSF54211">
    <property type="entry name" value="Ribosomal protein S5 domain 2-like"/>
    <property type="match status" value="1"/>
</dbReference>
<comment type="similarity">
    <text evidence="2">Belongs to the RNase PH family.</text>
</comment>
<keyword evidence="8" id="KW-1185">Reference proteome</keyword>
<feature type="domain" description="Exoribonuclease phosphorolytic" evidence="6">
    <location>
        <begin position="15"/>
        <end position="130"/>
    </location>
</feature>
<dbReference type="CDD" id="cd11372">
    <property type="entry name" value="RNase_PH_RRP46"/>
    <property type="match status" value="1"/>
</dbReference>
<evidence type="ECO:0000256" key="1">
    <source>
        <dbReference type="ARBA" id="ARBA00004123"/>
    </source>
</evidence>
<accession>A0ABD0LSN7</accession>
<dbReference type="InterPro" id="IPR020568">
    <property type="entry name" value="Ribosomal_Su5_D2-typ_SF"/>
</dbReference>
<evidence type="ECO:0000256" key="3">
    <source>
        <dbReference type="ARBA" id="ARBA00022552"/>
    </source>
</evidence>
<organism evidence="7 8">
    <name type="scientific">Batillaria attramentaria</name>
    <dbReference type="NCBI Taxonomy" id="370345"/>
    <lineage>
        <taxon>Eukaryota</taxon>
        <taxon>Metazoa</taxon>
        <taxon>Spiralia</taxon>
        <taxon>Lophotrochozoa</taxon>
        <taxon>Mollusca</taxon>
        <taxon>Gastropoda</taxon>
        <taxon>Caenogastropoda</taxon>
        <taxon>Sorbeoconcha</taxon>
        <taxon>Cerithioidea</taxon>
        <taxon>Batillariidae</taxon>
        <taxon>Batillaria</taxon>
    </lineage>
</organism>
<evidence type="ECO:0000256" key="4">
    <source>
        <dbReference type="ARBA" id="ARBA00022835"/>
    </source>
</evidence>
<dbReference type="InterPro" id="IPR001247">
    <property type="entry name" value="ExoRNase_PH_dom1"/>
</dbReference>
<evidence type="ECO:0000256" key="2">
    <source>
        <dbReference type="ARBA" id="ARBA00006678"/>
    </source>
</evidence>
<evidence type="ECO:0000313" key="8">
    <source>
        <dbReference type="Proteomes" id="UP001519460"/>
    </source>
</evidence>
<dbReference type="Pfam" id="PF01138">
    <property type="entry name" value="RNase_PH"/>
    <property type="match status" value="1"/>
</dbReference>
<keyword evidence="4" id="KW-0271">Exosome</keyword>
<dbReference type="GO" id="GO:0006364">
    <property type="term" value="P:rRNA processing"/>
    <property type="evidence" value="ECO:0007669"/>
    <property type="project" value="UniProtKB-KW"/>
</dbReference>